<dbReference type="Proteomes" id="UP000541810">
    <property type="component" value="Unassembled WGS sequence"/>
</dbReference>
<gene>
    <name evidence="2" type="ORF">HNQ40_002197</name>
</gene>
<feature type="transmembrane region" description="Helical" evidence="1">
    <location>
        <begin position="192"/>
        <end position="222"/>
    </location>
</feature>
<name>A0A7X0H6Y0_9BACT</name>
<keyword evidence="1" id="KW-1133">Transmembrane helix</keyword>
<protein>
    <submittedName>
        <fullName evidence="2">Putative RNA-binding Zn-ribbon protein involved in translation (DUF1610 family)</fullName>
    </submittedName>
</protein>
<dbReference type="AlphaFoldDB" id="A0A7X0H6Y0"/>
<keyword evidence="1" id="KW-0472">Membrane</keyword>
<evidence type="ECO:0000313" key="3">
    <source>
        <dbReference type="Proteomes" id="UP000541810"/>
    </source>
</evidence>
<feature type="transmembrane region" description="Helical" evidence="1">
    <location>
        <begin position="150"/>
        <end position="172"/>
    </location>
</feature>
<comment type="caution">
    <text evidence="2">The sequence shown here is derived from an EMBL/GenBank/DDBJ whole genome shotgun (WGS) entry which is preliminary data.</text>
</comment>
<accession>A0A7X0H6Y0</accession>
<evidence type="ECO:0000256" key="1">
    <source>
        <dbReference type="SAM" id="Phobius"/>
    </source>
</evidence>
<feature type="transmembrane region" description="Helical" evidence="1">
    <location>
        <begin position="379"/>
        <end position="412"/>
    </location>
</feature>
<dbReference type="RefSeq" id="WP_184677909.1">
    <property type="nucleotide sequence ID" value="NZ_JACHGY010000001.1"/>
</dbReference>
<sequence length="441" mass="47391">MSLLVGLIVQALGSMGLFASRAFVPAFAAALILRLGPHLPFGLNEAGMLKALGIVAGATPTWFTSNGCLIVLGILAGLEIAATKNPDARAILNEIDKYAKPVMAALTVMGVASAGDAEFANSIIGAVESTGGLALVPVLAAGLTWSAIPAAFSAAGTFVIASTRSFVVGLLIGADEDDDVGIQKLISWGEDLWALFGLFFFILFPIVMLILIGLATGFIYLIKWWVHRKEEKSKVPCTNCGELMYRCAMKCGNCRTPNPKVCDVGWLGQSDTDDPADMVTQPYQLAAAKRCPTCATKLEERKPRQKCVACGDDPFEDPEFTKAYIDRIGMRVPLVLLICAGLGAIWIVGVIPAVIVYRMTLVAPFRRYIPRGRNFVMKWGLRLVFFILLALQIFPAVGAVTVPVMALLSFLVYRQMFVCMAEDDEECASKPSLITQTPAAG</sequence>
<reference evidence="2 3" key="1">
    <citation type="submission" date="2020-08" db="EMBL/GenBank/DDBJ databases">
        <title>Genomic Encyclopedia of Type Strains, Phase IV (KMG-IV): sequencing the most valuable type-strain genomes for metagenomic binning, comparative biology and taxonomic classification.</title>
        <authorList>
            <person name="Goeker M."/>
        </authorList>
    </citation>
    <scope>NUCLEOTIDE SEQUENCE [LARGE SCALE GENOMIC DNA]</scope>
    <source>
        <strain evidence="2 3">DSM 103725</strain>
    </source>
</reference>
<feature type="transmembrane region" description="Helical" evidence="1">
    <location>
        <begin position="54"/>
        <end position="78"/>
    </location>
</feature>
<organism evidence="2 3">
    <name type="scientific">Algisphaera agarilytica</name>
    <dbReference type="NCBI Taxonomy" id="1385975"/>
    <lineage>
        <taxon>Bacteria</taxon>
        <taxon>Pseudomonadati</taxon>
        <taxon>Planctomycetota</taxon>
        <taxon>Phycisphaerae</taxon>
        <taxon>Phycisphaerales</taxon>
        <taxon>Phycisphaeraceae</taxon>
        <taxon>Algisphaera</taxon>
    </lineage>
</organism>
<keyword evidence="3" id="KW-1185">Reference proteome</keyword>
<feature type="transmembrane region" description="Helical" evidence="1">
    <location>
        <begin position="334"/>
        <end position="359"/>
    </location>
</feature>
<keyword evidence="1" id="KW-0812">Transmembrane</keyword>
<proteinExistence type="predicted"/>
<evidence type="ECO:0000313" key="2">
    <source>
        <dbReference type="EMBL" id="MBB6430391.1"/>
    </source>
</evidence>
<dbReference type="EMBL" id="JACHGY010000001">
    <property type="protein sequence ID" value="MBB6430391.1"/>
    <property type="molecule type" value="Genomic_DNA"/>
</dbReference>